<dbReference type="GO" id="GO:0043190">
    <property type="term" value="C:ATP-binding cassette (ABC) transporter complex"/>
    <property type="evidence" value="ECO:0007669"/>
    <property type="project" value="InterPro"/>
</dbReference>
<evidence type="ECO:0000256" key="6">
    <source>
        <dbReference type="RuleBase" id="RU361157"/>
    </source>
</evidence>
<organism evidence="8 9">
    <name type="scientific">Actinospica durhamensis</name>
    <dbReference type="NCBI Taxonomy" id="1508375"/>
    <lineage>
        <taxon>Bacteria</taxon>
        <taxon>Bacillati</taxon>
        <taxon>Actinomycetota</taxon>
        <taxon>Actinomycetes</taxon>
        <taxon>Catenulisporales</taxon>
        <taxon>Actinospicaceae</taxon>
        <taxon>Actinospica</taxon>
    </lineage>
</organism>
<dbReference type="EMBL" id="JAGSOG010000029">
    <property type="protein sequence ID" value="MBR7833393.1"/>
    <property type="molecule type" value="Genomic_DNA"/>
</dbReference>
<dbReference type="InterPro" id="IPR047817">
    <property type="entry name" value="ABC2_TM_bact-type"/>
</dbReference>
<proteinExistence type="inferred from homology"/>
<keyword evidence="3 6" id="KW-1133">Transmembrane helix</keyword>
<name>A0A941EM31_9ACTN</name>
<dbReference type="GO" id="GO:0140359">
    <property type="term" value="F:ABC-type transporter activity"/>
    <property type="evidence" value="ECO:0007669"/>
    <property type="project" value="InterPro"/>
</dbReference>
<keyword evidence="9" id="KW-1185">Reference proteome</keyword>
<keyword evidence="5" id="KW-0046">Antibiotic resistance</keyword>
<gene>
    <name evidence="8" type="ORF">KDL01_08960</name>
</gene>
<dbReference type="PROSITE" id="PS51012">
    <property type="entry name" value="ABC_TM2"/>
    <property type="match status" value="1"/>
</dbReference>
<feature type="transmembrane region" description="Helical" evidence="6">
    <location>
        <begin position="145"/>
        <end position="173"/>
    </location>
</feature>
<sequence>MSTLTFAARDSATMLRRSLLHTVRYPVTIIVSLAVPALLLLLFVGVFGGALGTGATPSGGKYIDYVVPGILLMSVGYGASSTAQAVNRDMTEGIIARFRTMAISRSSVLTGHVAGALIRTLLSAVLLVGVALAMGFRSSAGVTEWLAAAGLVALLSLALSWLAVAVGLAAGTIEGTASFSLVVQLLPFVSSAFVPTGTMSGSVRWFAHNEPFTSIIDTLRGLLTGSAIGHSGIVAAAWCVGLSLIGYVWAGMQFKRGASR</sequence>
<feature type="transmembrane region" description="Helical" evidence="6">
    <location>
        <begin position="227"/>
        <end position="250"/>
    </location>
</feature>
<dbReference type="PANTHER" id="PTHR43229:SF2">
    <property type="entry name" value="NODULATION PROTEIN J"/>
    <property type="match status" value="1"/>
</dbReference>
<feature type="transmembrane region" description="Helical" evidence="6">
    <location>
        <begin position="25"/>
        <end position="50"/>
    </location>
</feature>
<comment type="similarity">
    <text evidence="6">Belongs to the ABC-2 integral membrane protein family.</text>
</comment>
<dbReference type="RefSeq" id="WP_212527915.1">
    <property type="nucleotide sequence ID" value="NZ_JAGSOG010000029.1"/>
</dbReference>
<dbReference type="Proteomes" id="UP000675781">
    <property type="component" value="Unassembled WGS sequence"/>
</dbReference>
<keyword evidence="6" id="KW-0813">Transport</keyword>
<protein>
    <recommendedName>
        <fullName evidence="6">Transport permease protein</fullName>
    </recommendedName>
</protein>
<evidence type="ECO:0000313" key="9">
    <source>
        <dbReference type="Proteomes" id="UP000675781"/>
    </source>
</evidence>
<dbReference type="PANTHER" id="PTHR43229">
    <property type="entry name" value="NODULATION PROTEIN J"/>
    <property type="match status" value="1"/>
</dbReference>
<accession>A0A941EM31</accession>
<feature type="transmembrane region" description="Helical" evidence="6">
    <location>
        <begin position="107"/>
        <end position="133"/>
    </location>
</feature>
<dbReference type="AlphaFoldDB" id="A0A941EM31"/>
<evidence type="ECO:0000256" key="2">
    <source>
        <dbReference type="ARBA" id="ARBA00022692"/>
    </source>
</evidence>
<dbReference type="InterPro" id="IPR051784">
    <property type="entry name" value="Nod_factor_ABC_transporter"/>
</dbReference>
<dbReference type="PIRSF" id="PIRSF006648">
    <property type="entry name" value="DrrB"/>
    <property type="match status" value="1"/>
</dbReference>
<feature type="transmembrane region" description="Helical" evidence="6">
    <location>
        <begin position="185"/>
        <end position="207"/>
    </location>
</feature>
<evidence type="ECO:0000259" key="7">
    <source>
        <dbReference type="PROSITE" id="PS51012"/>
    </source>
</evidence>
<evidence type="ECO:0000256" key="5">
    <source>
        <dbReference type="ARBA" id="ARBA00023251"/>
    </source>
</evidence>
<keyword evidence="4 6" id="KW-0472">Membrane</keyword>
<dbReference type="GO" id="GO:0046677">
    <property type="term" value="P:response to antibiotic"/>
    <property type="evidence" value="ECO:0007669"/>
    <property type="project" value="UniProtKB-KW"/>
</dbReference>
<feature type="domain" description="ABC transmembrane type-2" evidence="7">
    <location>
        <begin position="27"/>
        <end position="257"/>
    </location>
</feature>
<comment type="subcellular location">
    <subcellularLocation>
        <location evidence="6">Cell membrane</location>
        <topology evidence="6">Multi-pass membrane protein</topology>
    </subcellularLocation>
    <subcellularLocation>
        <location evidence="1">Membrane</location>
        <topology evidence="1">Multi-pass membrane protein</topology>
    </subcellularLocation>
</comment>
<comment type="caution">
    <text evidence="8">The sequence shown here is derived from an EMBL/GenBank/DDBJ whole genome shotgun (WGS) entry which is preliminary data.</text>
</comment>
<evidence type="ECO:0000256" key="1">
    <source>
        <dbReference type="ARBA" id="ARBA00004141"/>
    </source>
</evidence>
<dbReference type="InterPro" id="IPR000412">
    <property type="entry name" value="ABC_2_transport"/>
</dbReference>
<evidence type="ECO:0000256" key="4">
    <source>
        <dbReference type="ARBA" id="ARBA00023136"/>
    </source>
</evidence>
<keyword evidence="6" id="KW-1003">Cell membrane</keyword>
<feature type="transmembrane region" description="Helical" evidence="6">
    <location>
        <begin position="62"/>
        <end position="86"/>
    </location>
</feature>
<evidence type="ECO:0000313" key="8">
    <source>
        <dbReference type="EMBL" id="MBR7833393.1"/>
    </source>
</evidence>
<dbReference type="Pfam" id="PF01061">
    <property type="entry name" value="ABC2_membrane"/>
    <property type="match status" value="1"/>
</dbReference>
<evidence type="ECO:0000256" key="3">
    <source>
        <dbReference type="ARBA" id="ARBA00022989"/>
    </source>
</evidence>
<reference evidence="8" key="1">
    <citation type="submission" date="2021-04" db="EMBL/GenBank/DDBJ databases">
        <title>Genome based classification of Actinospica acidithermotolerans sp. nov., an actinobacterium isolated from an Indonesian hot spring.</title>
        <authorList>
            <person name="Kusuma A.B."/>
            <person name="Putra K.E."/>
            <person name="Nafisah S."/>
            <person name="Loh J."/>
            <person name="Nouioui I."/>
            <person name="Goodfellow M."/>
        </authorList>
    </citation>
    <scope>NUCLEOTIDE SEQUENCE</scope>
    <source>
        <strain evidence="8">CSCA 57</strain>
    </source>
</reference>
<dbReference type="InterPro" id="IPR013525">
    <property type="entry name" value="ABC2_TM"/>
</dbReference>
<keyword evidence="2 6" id="KW-0812">Transmembrane</keyword>